<protein>
    <submittedName>
        <fullName evidence="1">Uncharacterized protein</fullName>
    </submittedName>
</protein>
<evidence type="ECO:0000313" key="1">
    <source>
        <dbReference type="EMBL" id="PNP47381.1"/>
    </source>
</evidence>
<sequence length="101" mass="11295">MGHRHRPRIQLRASQARRGWHWGRFTQSLGASAPQASVCDSSGSPVPGLWWRRLRAVETIELSGGEHHPNALQGPPTRRGHWHWVTRTPVLSRNNAGLANA</sequence>
<dbReference type="Proteomes" id="UP000236546">
    <property type="component" value="Unassembled WGS sequence"/>
</dbReference>
<name>A0A2K0TPC6_9HYPO</name>
<comment type="caution">
    <text evidence="1">The sequence shown here is derived from an EMBL/GenBank/DDBJ whole genome shotgun (WGS) entry which is preliminary data.</text>
</comment>
<accession>A0A2K0TPC6</accession>
<reference evidence="1 2" key="1">
    <citation type="submission" date="2017-02" db="EMBL/GenBank/DDBJ databases">
        <title>Genomes of Trichoderma spp. with biocontrol activity.</title>
        <authorList>
            <person name="Gardiner D."/>
            <person name="Kazan K."/>
            <person name="Vos C."/>
            <person name="Harvey P."/>
        </authorList>
    </citation>
    <scope>NUCLEOTIDE SEQUENCE [LARGE SCALE GENOMIC DNA]</scope>
    <source>
        <strain evidence="1 2">A5MH</strain>
    </source>
</reference>
<dbReference type="EMBL" id="MTYH01000013">
    <property type="protein sequence ID" value="PNP47381.1"/>
    <property type="molecule type" value="Genomic_DNA"/>
</dbReference>
<organism evidence="1 2">
    <name type="scientific">Trichoderma gamsii</name>
    <dbReference type="NCBI Taxonomy" id="398673"/>
    <lineage>
        <taxon>Eukaryota</taxon>
        <taxon>Fungi</taxon>
        <taxon>Dikarya</taxon>
        <taxon>Ascomycota</taxon>
        <taxon>Pezizomycotina</taxon>
        <taxon>Sordariomycetes</taxon>
        <taxon>Hypocreomycetidae</taxon>
        <taxon>Hypocreales</taxon>
        <taxon>Hypocreaceae</taxon>
        <taxon>Trichoderma</taxon>
    </lineage>
</organism>
<gene>
    <name evidence="1" type="ORF">TGAMA5MH_01198</name>
</gene>
<dbReference type="AlphaFoldDB" id="A0A2K0TPC6"/>
<proteinExistence type="predicted"/>
<evidence type="ECO:0000313" key="2">
    <source>
        <dbReference type="Proteomes" id="UP000236546"/>
    </source>
</evidence>